<accession>L8X5D2</accession>
<dbReference type="Proteomes" id="UP000011668">
    <property type="component" value="Unassembled WGS sequence"/>
</dbReference>
<comment type="caution">
    <text evidence="1">The sequence shown here is derived from an EMBL/GenBank/DDBJ whole genome shotgun (WGS) entry which is preliminary data.</text>
</comment>
<keyword evidence="2" id="KW-1185">Reference proteome</keyword>
<dbReference type="OMA" id="KMESHIM"/>
<gene>
    <name evidence="1" type="ORF">AG1IA_01668</name>
</gene>
<dbReference type="OrthoDB" id="14535at2759"/>
<dbReference type="STRING" id="983506.L8X5D2"/>
<sequence>MTTIPSRLARVSQSSGSLLDARRRVIQLYRDWYRTRNRVNLRSERSSFPPSSPCSGEIRADTICNRLGSARCLDSQGSFRISGETMNCWKQEPHIMGILLRDLHEGSAVGQTFLQKFYAGRDEESVRIASPQQ</sequence>
<proteinExistence type="predicted"/>
<organism evidence="1 2">
    <name type="scientific">Thanatephorus cucumeris (strain AG1-IA)</name>
    <name type="common">Rice sheath blight fungus</name>
    <name type="synonym">Rhizoctonia solani</name>
    <dbReference type="NCBI Taxonomy" id="983506"/>
    <lineage>
        <taxon>Eukaryota</taxon>
        <taxon>Fungi</taxon>
        <taxon>Dikarya</taxon>
        <taxon>Basidiomycota</taxon>
        <taxon>Agaricomycotina</taxon>
        <taxon>Agaricomycetes</taxon>
        <taxon>Cantharellales</taxon>
        <taxon>Ceratobasidiaceae</taxon>
        <taxon>Rhizoctonia</taxon>
        <taxon>Rhizoctonia solani AG-1</taxon>
    </lineage>
</organism>
<reference evidence="1 2" key="1">
    <citation type="journal article" date="2013" name="Nat. Commun.">
        <title>The evolution and pathogenic mechanisms of the rice sheath blight pathogen.</title>
        <authorList>
            <person name="Zheng A."/>
            <person name="Lin R."/>
            <person name="Xu L."/>
            <person name="Qin P."/>
            <person name="Tang C."/>
            <person name="Ai P."/>
            <person name="Zhang D."/>
            <person name="Liu Y."/>
            <person name="Sun Z."/>
            <person name="Feng H."/>
            <person name="Wang Y."/>
            <person name="Chen Y."/>
            <person name="Liang X."/>
            <person name="Fu R."/>
            <person name="Li Q."/>
            <person name="Zhang J."/>
            <person name="Yu X."/>
            <person name="Xie Z."/>
            <person name="Ding L."/>
            <person name="Guan P."/>
            <person name="Tang J."/>
            <person name="Liang Y."/>
            <person name="Wang S."/>
            <person name="Deng Q."/>
            <person name="Li S."/>
            <person name="Zhu J."/>
            <person name="Wang L."/>
            <person name="Liu H."/>
            <person name="Li P."/>
        </authorList>
    </citation>
    <scope>NUCLEOTIDE SEQUENCE [LARGE SCALE GENOMIC DNA]</scope>
    <source>
        <strain evidence="2">AG-1 IA</strain>
    </source>
</reference>
<dbReference type="HOGENOM" id="CLU_111660_0_1_1"/>
<dbReference type="AlphaFoldDB" id="L8X5D2"/>
<name>L8X5D2_THACA</name>
<dbReference type="EMBL" id="AFRT01000359">
    <property type="protein sequence ID" value="ELU44292.1"/>
    <property type="molecule type" value="Genomic_DNA"/>
</dbReference>
<evidence type="ECO:0000313" key="1">
    <source>
        <dbReference type="EMBL" id="ELU44292.1"/>
    </source>
</evidence>
<evidence type="ECO:0000313" key="2">
    <source>
        <dbReference type="Proteomes" id="UP000011668"/>
    </source>
</evidence>
<protein>
    <submittedName>
        <fullName evidence="1">Uncharacterized protein</fullName>
    </submittedName>
</protein>